<name>A0A8K0P8G7_LADFU</name>
<gene>
    <name evidence="1" type="ORF">J437_LFUL017146</name>
</gene>
<keyword evidence="2" id="KW-1185">Reference proteome</keyword>
<proteinExistence type="predicted"/>
<dbReference type="EMBL" id="KZ309114">
    <property type="protein sequence ID" value="KAG8237022.1"/>
    <property type="molecule type" value="Genomic_DNA"/>
</dbReference>
<protein>
    <submittedName>
        <fullName evidence="1">Uncharacterized protein</fullName>
    </submittedName>
</protein>
<evidence type="ECO:0000313" key="2">
    <source>
        <dbReference type="Proteomes" id="UP000792457"/>
    </source>
</evidence>
<dbReference type="Proteomes" id="UP000792457">
    <property type="component" value="Unassembled WGS sequence"/>
</dbReference>
<dbReference type="AlphaFoldDB" id="A0A8K0P8G7"/>
<organism evidence="1 2">
    <name type="scientific">Ladona fulva</name>
    <name type="common">Scarce chaser dragonfly</name>
    <name type="synonym">Libellula fulva</name>
    <dbReference type="NCBI Taxonomy" id="123851"/>
    <lineage>
        <taxon>Eukaryota</taxon>
        <taxon>Metazoa</taxon>
        <taxon>Ecdysozoa</taxon>
        <taxon>Arthropoda</taxon>
        <taxon>Hexapoda</taxon>
        <taxon>Insecta</taxon>
        <taxon>Pterygota</taxon>
        <taxon>Palaeoptera</taxon>
        <taxon>Odonata</taxon>
        <taxon>Epiprocta</taxon>
        <taxon>Anisoptera</taxon>
        <taxon>Libelluloidea</taxon>
        <taxon>Libellulidae</taxon>
        <taxon>Ladona</taxon>
    </lineage>
</organism>
<reference evidence="1" key="2">
    <citation type="submission" date="2017-10" db="EMBL/GenBank/DDBJ databases">
        <title>Ladona fulva Genome sequencing and assembly.</title>
        <authorList>
            <person name="Murali S."/>
            <person name="Richards S."/>
            <person name="Bandaranaike D."/>
            <person name="Bellair M."/>
            <person name="Blankenburg K."/>
            <person name="Chao H."/>
            <person name="Dinh H."/>
            <person name="Doddapaneni H."/>
            <person name="Dugan-Rocha S."/>
            <person name="Elkadiri S."/>
            <person name="Gnanaolivu R."/>
            <person name="Hernandez B."/>
            <person name="Skinner E."/>
            <person name="Javaid M."/>
            <person name="Lee S."/>
            <person name="Li M."/>
            <person name="Ming W."/>
            <person name="Munidasa M."/>
            <person name="Muniz J."/>
            <person name="Nguyen L."/>
            <person name="Hughes D."/>
            <person name="Osuji N."/>
            <person name="Pu L.-L."/>
            <person name="Puazo M."/>
            <person name="Qu C."/>
            <person name="Quiroz J."/>
            <person name="Raj R."/>
            <person name="Weissenberger G."/>
            <person name="Xin Y."/>
            <person name="Zou X."/>
            <person name="Han Y."/>
            <person name="Worley K."/>
            <person name="Muzny D."/>
            <person name="Gibbs R."/>
        </authorList>
    </citation>
    <scope>NUCLEOTIDE SEQUENCE</scope>
    <source>
        <strain evidence="1">Sampled in the wild</strain>
    </source>
</reference>
<evidence type="ECO:0000313" key="1">
    <source>
        <dbReference type="EMBL" id="KAG8237022.1"/>
    </source>
</evidence>
<accession>A0A8K0P8G7</accession>
<comment type="caution">
    <text evidence="1">The sequence shown here is derived from an EMBL/GenBank/DDBJ whole genome shotgun (WGS) entry which is preliminary data.</text>
</comment>
<reference evidence="1" key="1">
    <citation type="submission" date="2013-04" db="EMBL/GenBank/DDBJ databases">
        <authorList>
            <person name="Qu J."/>
            <person name="Murali S.C."/>
            <person name="Bandaranaike D."/>
            <person name="Bellair M."/>
            <person name="Blankenburg K."/>
            <person name="Chao H."/>
            <person name="Dinh H."/>
            <person name="Doddapaneni H."/>
            <person name="Downs B."/>
            <person name="Dugan-Rocha S."/>
            <person name="Elkadiri S."/>
            <person name="Gnanaolivu R.D."/>
            <person name="Hernandez B."/>
            <person name="Javaid M."/>
            <person name="Jayaseelan J.C."/>
            <person name="Lee S."/>
            <person name="Li M."/>
            <person name="Ming W."/>
            <person name="Munidasa M."/>
            <person name="Muniz J."/>
            <person name="Nguyen L."/>
            <person name="Ongeri F."/>
            <person name="Osuji N."/>
            <person name="Pu L.-L."/>
            <person name="Puazo M."/>
            <person name="Qu C."/>
            <person name="Quiroz J."/>
            <person name="Raj R."/>
            <person name="Weissenberger G."/>
            <person name="Xin Y."/>
            <person name="Zou X."/>
            <person name="Han Y."/>
            <person name="Richards S."/>
            <person name="Worley K."/>
            <person name="Muzny D."/>
            <person name="Gibbs R."/>
        </authorList>
    </citation>
    <scope>NUCLEOTIDE SEQUENCE</scope>
    <source>
        <strain evidence="1">Sampled in the wild</strain>
    </source>
</reference>
<sequence length="66" mass="7032">MICLLSPSLLTVYQLFVIGSTPFPKTARNTNERSTAKLTRPRAKMISVEPVVMGSSTISSSSSVGS</sequence>